<reference evidence="2 3" key="1">
    <citation type="submission" date="2019-08" db="EMBL/GenBank/DDBJ databases">
        <authorList>
            <person name="Alioto T."/>
            <person name="Alioto T."/>
            <person name="Gomez Garrido J."/>
        </authorList>
    </citation>
    <scope>NUCLEOTIDE SEQUENCE [LARGE SCALE GENOMIC DNA]</scope>
</reference>
<keyword evidence="3" id="KW-1185">Reference proteome</keyword>
<gene>
    <name evidence="2" type="ORF">CINCED_3A019124</name>
</gene>
<dbReference type="EMBL" id="CABPRJ010000532">
    <property type="protein sequence ID" value="VVC30689.1"/>
    <property type="molecule type" value="Genomic_DNA"/>
</dbReference>
<feature type="compositionally biased region" description="Basic and acidic residues" evidence="1">
    <location>
        <begin position="81"/>
        <end position="91"/>
    </location>
</feature>
<evidence type="ECO:0000256" key="1">
    <source>
        <dbReference type="SAM" id="MobiDB-lite"/>
    </source>
</evidence>
<protein>
    <submittedName>
        <fullName evidence="2">Uncharacterized protein</fullName>
    </submittedName>
</protein>
<dbReference type="AlphaFoldDB" id="A0A5E4MEJ0"/>
<evidence type="ECO:0000313" key="2">
    <source>
        <dbReference type="EMBL" id="VVC30689.1"/>
    </source>
</evidence>
<evidence type="ECO:0000313" key="3">
    <source>
        <dbReference type="Proteomes" id="UP000325440"/>
    </source>
</evidence>
<dbReference type="Proteomes" id="UP000325440">
    <property type="component" value="Unassembled WGS sequence"/>
</dbReference>
<accession>A0A5E4MEJ0</accession>
<feature type="compositionally biased region" description="Basic residues" evidence="1">
    <location>
        <begin position="93"/>
        <end position="110"/>
    </location>
</feature>
<name>A0A5E4MEJ0_9HEMI</name>
<organism evidence="2 3">
    <name type="scientific">Cinara cedri</name>
    <dbReference type="NCBI Taxonomy" id="506608"/>
    <lineage>
        <taxon>Eukaryota</taxon>
        <taxon>Metazoa</taxon>
        <taxon>Ecdysozoa</taxon>
        <taxon>Arthropoda</taxon>
        <taxon>Hexapoda</taxon>
        <taxon>Insecta</taxon>
        <taxon>Pterygota</taxon>
        <taxon>Neoptera</taxon>
        <taxon>Paraneoptera</taxon>
        <taxon>Hemiptera</taxon>
        <taxon>Sternorrhyncha</taxon>
        <taxon>Aphidomorpha</taxon>
        <taxon>Aphidoidea</taxon>
        <taxon>Aphididae</taxon>
        <taxon>Lachninae</taxon>
        <taxon>Cinara</taxon>
    </lineage>
</organism>
<proteinExistence type="predicted"/>
<sequence>MSKICPKTAGSVDLPPRDLEQSRYEQFVGVTASGAQIFYTVVEDILCRKEQDERIRKANYNTIIFCIVTGTLQNTTAKSSKHNDSRQDVGLKIRGKRSGQKNKIKTFAKD</sequence>
<feature type="region of interest" description="Disordered" evidence="1">
    <location>
        <begin position="76"/>
        <end position="110"/>
    </location>
</feature>